<dbReference type="Gene3D" id="1.20.1280.50">
    <property type="match status" value="1"/>
</dbReference>
<dbReference type="InterPro" id="IPR001810">
    <property type="entry name" value="F-box_dom"/>
</dbReference>
<dbReference type="SUPFAM" id="SSF81383">
    <property type="entry name" value="F-box domain"/>
    <property type="match status" value="1"/>
</dbReference>
<gene>
    <name evidence="3" type="primary">LOC102802369</name>
</gene>
<dbReference type="PROSITE" id="PS50181">
    <property type="entry name" value="FBOX"/>
    <property type="match status" value="1"/>
</dbReference>
<evidence type="ECO:0000313" key="3">
    <source>
        <dbReference type="RefSeq" id="XP_006824612.1"/>
    </source>
</evidence>
<protein>
    <submittedName>
        <fullName evidence="3">F-box only protein 48-like</fullName>
    </submittedName>
</protein>
<proteinExistence type="predicted"/>
<accession>A0ABM0MX71</accession>
<dbReference type="RefSeq" id="XP_006824612.1">
    <property type="nucleotide sequence ID" value="XM_006824549.1"/>
</dbReference>
<dbReference type="Pfam" id="PF12937">
    <property type="entry name" value="F-box-like"/>
    <property type="match status" value="1"/>
</dbReference>
<dbReference type="InterPro" id="IPR036047">
    <property type="entry name" value="F-box-like_dom_sf"/>
</dbReference>
<dbReference type="GeneID" id="102802369"/>
<feature type="domain" description="F-box" evidence="1">
    <location>
        <begin position="5"/>
        <end position="52"/>
    </location>
</feature>
<dbReference type="SMART" id="SM00256">
    <property type="entry name" value="FBOX"/>
    <property type="match status" value="1"/>
</dbReference>
<evidence type="ECO:0000313" key="2">
    <source>
        <dbReference type="Proteomes" id="UP000694865"/>
    </source>
</evidence>
<evidence type="ECO:0000259" key="1">
    <source>
        <dbReference type="PROSITE" id="PS50181"/>
    </source>
</evidence>
<sequence>MAVPVDIMDVLPMEICMEIALKMDASTLCYMSQTCKSWNNAIGNTEWLWRLLCLKLIDDQMYVQKDRLQGFSWKNTFIRNYGYNAIKRHWLDGTYSNINSYHDLPTKCMCPMDLETWGQVLELELCR</sequence>
<name>A0ABM0MX71_SACKO</name>
<keyword evidence="2" id="KW-1185">Reference proteome</keyword>
<organism evidence="2 3">
    <name type="scientific">Saccoglossus kowalevskii</name>
    <name type="common">Acorn worm</name>
    <dbReference type="NCBI Taxonomy" id="10224"/>
    <lineage>
        <taxon>Eukaryota</taxon>
        <taxon>Metazoa</taxon>
        <taxon>Hemichordata</taxon>
        <taxon>Enteropneusta</taxon>
        <taxon>Harrimaniidae</taxon>
        <taxon>Saccoglossus</taxon>
    </lineage>
</organism>
<reference evidence="3" key="1">
    <citation type="submission" date="2025-08" db="UniProtKB">
        <authorList>
            <consortium name="RefSeq"/>
        </authorList>
    </citation>
    <scope>IDENTIFICATION</scope>
    <source>
        <tissue evidence="3">Testes</tissue>
    </source>
</reference>
<dbReference type="Proteomes" id="UP000694865">
    <property type="component" value="Unplaced"/>
</dbReference>